<accession>A0A3B4DHU5</accession>
<evidence type="ECO:0000313" key="6">
    <source>
        <dbReference type="Ensembl" id="ENSPNAP00000022499.1"/>
    </source>
</evidence>
<evidence type="ECO:0000256" key="2">
    <source>
        <dbReference type="ARBA" id="ARBA00022980"/>
    </source>
</evidence>
<protein>
    <recommendedName>
        <fullName evidence="8">Mitochondrial ribosomal protein S30</fullName>
    </recommendedName>
</protein>
<dbReference type="Ensembl" id="ENSPNAT00000041259.2">
    <property type="protein sequence ID" value="ENSPNAP00000022499.1"/>
    <property type="gene ID" value="ENSPNAG00000029888.2"/>
</dbReference>
<dbReference type="PANTHER" id="PTHR13014:SF3">
    <property type="entry name" value="LARGE RIBOSOMAL SUBUNIT PROTEIN ML65"/>
    <property type="match status" value="1"/>
</dbReference>
<reference evidence="6 7" key="1">
    <citation type="submission" date="2020-10" db="EMBL/GenBank/DDBJ databases">
        <title>Pygocentrus nattereri (red-bellied piranha) genome, fPygNat1, primary haplotype.</title>
        <authorList>
            <person name="Myers G."/>
            <person name="Meyer A."/>
            <person name="Karagic N."/>
            <person name="Pippel M."/>
            <person name="Winkler S."/>
            <person name="Tracey A."/>
            <person name="Wood J."/>
            <person name="Formenti G."/>
            <person name="Howe K."/>
            <person name="Fedrigo O."/>
            <person name="Jarvis E.D."/>
        </authorList>
    </citation>
    <scope>NUCLEOTIDE SEQUENCE [LARGE SCALE GENOMIC DNA]</scope>
</reference>
<dbReference type="InterPro" id="IPR039982">
    <property type="entry name" value="Ribosomal_mL65"/>
</dbReference>
<dbReference type="STRING" id="42514.ENSPNAP00000022499"/>
<dbReference type="GO" id="GO:0005762">
    <property type="term" value="C:mitochondrial large ribosomal subunit"/>
    <property type="evidence" value="ECO:0007669"/>
    <property type="project" value="TreeGrafter"/>
</dbReference>
<reference evidence="6" key="3">
    <citation type="submission" date="2025-09" db="UniProtKB">
        <authorList>
            <consortium name="Ensembl"/>
        </authorList>
    </citation>
    <scope>IDENTIFICATION</scope>
</reference>
<dbReference type="AlphaFoldDB" id="A0A3B4DHU5"/>
<comment type="subcellular location">
    <subcellularLocation>
        <location evidence="1">Mitochondrion</location>
    </subcellularLocation>
</comment>
<dbReference type="GeneID" id="108423627"/>
<sequence length="483" mass="54859">MRSSGDTAPCRTNSPRASFRNTTTWGSPAGVTSSESGGAVFPNSIVDINTCRSGGGNGGEDMAVCSRLPLQRFLSASSPRLLSCRNVQAESAAPGPLYPPVLPSRSAKSKSAKRRVLLEFYEQLRGAEPREKIRGLTRIQRMKYVVYPQTFAQGADRWYQHFTKTAYLPGLPDKFTSEAEPHQEQEFEDAVLSELRSLVCNALLQENWHMKKGRTFIHGEQKQYVRPFVTNIVSGLVHSLARTNPVLRLSSLDFDPQVNFYWVHGERTIPRGHRSGRVEPQRFQIDDKPHSQIRIPHQLPEFVPLKAEISAEVPVIQLEPDRLPLFRRQYDNNIYIGAKLEDPCCYGHTQFHVVPDKFHRNKLNKKNLPGHIEVFLRANAITSLYAWTGAQAMYQGFWSEQDVSRPFVSQAIITDGQYFSFFCYQLNTLALSSFSTPNNPRKNLCWGTESLRLYERITDGDVIGWDDNVLKLLVQFLLNKPQN</sequence>
<organism evidence="6 7">
    <name type="scientific">Pygocentrus nattereri</name>
    <name type="common">Red-bellied piranha</name>
    <dbReference type="NCBI Taxonomy" id="42514"/>
    <lineage>
        <taxon>Eukaryota</taxon>
        <taxon>Metazoa</taxon>
        <taxon>Chordata</taxon>
        <taxon>Craniata</taxon>
        <taxon>Vertebrata</taxon>
        <taxon>Euteleostomi</taxon>
        <taxon>Actinopterygii</taxon>
        <taxon>Neopterygii</taxon>
        <taxon>Teleostei</taxon>
        <taxon>Ostariophysi</taxon>
        <taxon>Characiformes</taxon>
        <taxon>Characoidei</taxon>
        <taxon>Pygocentrus</taxon>
    </lineage>
</organism>
<dbReference type="Proteomes" id="UP001501920">
    <property type="component" value="Chromosome 20"/>
</dbReference>
<dbReference type="OMA" id="RFQIDDN"/>
<dbReference type="GO" id="GO:0003735">
    <property type="term" value="F:structural constituent of ribosome"/>
    <property type="evidence" value="ECO:0007669"/>
    <property type="project" value="InterPro"/>
</dbReference>
<keyword evidence="2" id="KW-0689">Ribosomal protein</keyword>
<evidence type="ECO:0000256" key="4">
    <source>
        <dbReference type="ARBA" id="ARBA00023274"/>
    </source>
</evidence>
<dbReference type="GeneTree" id="ENSGT00390000001442"/>
<dbReference type="InterPro" id="IPR010793">
    <property type="entry name" value="Ribosomal_mL37/mL65"/>
</dbReference>
<dbReference type="PANTHER" id="PTHR13014">
    <property type="entry name" value="MITOCHONDRIAL 28S RIBOSOMAL PROTEIN S30/P52 PRO-APOTOTIC PROTEIN"/>
    <property type="match status" value="1"/>
</dbReference>
<name>A0A3B4DHU5_PYGNA</name>
<evidence type="ECO:0000313" key="7">
    <source>
        <dbReference type="Proteomes" id="UP001501920"/>
    </source>
</evidence>
<keyword evidence="3" id="KW-0496">Mitochondrion</keyword>
<evidence type="ECO:0008006" key="8">
    <source>
        <dbReference type="Google" id="ProtNLM"/>
    </source>
</evidence>
<proteinExistence type="predicted"/>
<keyword evidence="4" id="KW-0687">Ribonucleoprotein</keyword>
<dbReference type="GO" id="GO:0006412">
    <property type="term" value="P:translation"/>
    <property type="evidence" value="ECO:0007669"/>
    <property type="project" value="InterPro"/>
</dbReference>
<evidence type="ECO:0000256" key="5">
    <source>
        <dbReference type="SAM" id="MobiDB-lite"/>
    </source>
</evidence>
<reference evidence="6" key="2">
    <citation type="submission" date="2025-08" db="UniProtKB">
        <authorList>
            <consortium name="Ensembl"/>
        </authorList>
    </citation>
    <scope>IDENTIFICATION</scope>
</reference>
<evidence type="ECO:0000256" key="3">
    <source>
        <dbReference type="ARBA" id="ARBA00023128"/>
    </source>
</evidence>
<keyword evidence="7" id="KW-1185">Reference proteome</keyword>
<dbReference type="CTD" id="10884"/>
<dbReference type="OrthoDB" id="6041973at2759"/>
<dbReference type="Pfam" id="PF07147">
    <property type="entry name" value="PDCD9"/>
    <property type="match status" value="1"/>
</dbReference>
<gene>
    <name evidence="6" type="primary">MRPS30</name>
</gene>
<feature type="region of interest" description="Disordered" evidence="5">
    <location>
        <begin position="1"/>
        <end position="36"/>
    </location>
</feature>
<evidence type="ECO:0000256" key="1">
    <source>
        <dbReference type="ARBA" id="ARBA00004173"/>
    </source>
</evidence>